<keyword evidence="3" id="KW-1185">Reference proteome</keyword>
<dbReference type="EMBL" id="BAAAPN010000069">
    <property type="protein sequence ID" value="GAA1770570.1"/>
    <property type="molecule type" value="Genomic_DNA"/>
</dbReference>
<evidence type="ECO:0000259" key="1">
    <source>
        <dbReference type="Pfam" id="PF14690"/>
    </source>
</evidence>
<organism evidence="2 3">
    <name type="scientific">Nostocoides vanveenii</name>
    <dbReference type="NCBI Taxonomy" id="330835"/>
    <lineage>
        <taxon>Bacteria</taxon>
        <taxon>Bacillati</taxon>
        <taxon>Actinomycetota</taxon>
        <taxon>Actinomycetes</taxon>
        <taxon>Micrococcales</taxon>
        <taxon>Intrasporangiaceae</taxon>
        <taxon>Nostocoides</taxon>
    </lineage>
</organism>
<accession>A0ABN2L1D4</accession>
<comment type="caution">
    <text evidence="2">The sequence shown here is derived from an EMBL/GenBank/DDBJ whole genome shotgun (WGS) entry which is preliminary data.</text>
</comment>
<dbReference type="Proteomes" id="UP001501475">
    <property type="component" value="Unassembled WGS sequence"/>
</dbReference>
<reference evidence="2 3" key="1">
    <citation type="journal article" date="2019" name="Int. J. Syst. Evol. Microbiol.">
        <title>The Global Catalogue of Microorganisms (GCM) 10K type strain sequencing project: providing services to taxonomists for standard genome sequencing and annotation.</title>
        <authorList>
            <consortium name="The Broad Institute Genomics Platform"/>
            <consortium name="The Broad Institute Genome Sequencing Center for Infectious Disease"/>
            <person name="Wu L."/>
            <person name="Ma J."/>
        </authorList>
    </citation>
    <scope>NUCLEOTIDE SEQUENCE [LARGE SCALE GENOMIC DNA]</scope>
    <source>
        <strain evidence="2 3">JCM 15591</strain>
    </source>
</reference>
<protein>
    <recommendedName>
        <fullName evidence="1">Transposase IS204/IS1001/IS1096/IS1165 zinc-finger domain-containing protein</fullName>
    </recommendedName>
</protein>
<dbReference type="Pfam" id="PF14690">
    <property type="entry name" value="Zn_ribbon_ISL3"/>
    <property type="match status" value="1"/>
</dbReference>
<feature type="domain" description="Transposase IS204/IS1001/IS1096/IS1165 zinc-finger" evidence="1">
    <location>
        <begin position="49"/>
        <end position="92"/>
    </location>
</feature>
<evidence type="ECO:0000313" key="3">
    <source>
        <dbReference type="Proteomes" id="UP001501475"/>
    </source>
</evidence>
<sequence>MSELTLCCRGGGYCDRCDLLVGLDGLRVSEVARDDRGALTVTVESEPAVMGCPTCGVVAHAHGRVVVDLVDAPAFGRRVRIRWVKRRWVCPDPDCPTATFVEQNAAVASPRATLTVRACWWAIGQLRREHASVNGIRRQLGTGWRTVWAAIKPLLEAADADPARFEGVTTLGVDEHIVRHEALLFRMEVRDRHRLAVAAAG</sequence>
<dbReference type="InterPro" id="IPR029261">
    <property type="entry name" value="Transposase_Znf"/>
</dbReference>
<dbReference type="RefSeq" id="WP_344067826.1">
    <property type="nucleotide sequence ID" value="NZ_BAAAPN010000069.1"/>
</dbReference>
<evidence type="ECO:0000313" key="2">
    <source>
        <dbReference type="EMBL" id="GAA1770570.1"/>
    </source>
</evidence>
<proteinExistence type="predicted"/>
<name>A0ABN2L1D4_9MICO</name>
<gene>
    <name evidence="2" type="ORF">GCM10009810_31020</name>
</gene>